<sequence>MKKTLLIFNFFLMVTSIGFSQEGSHLNFDGVNDQVNIGNSMNSALSGVTEFTIEAVVRPETISGLGVIVGNYNTGSGGMQFLLRRDLNRYNFLIDDGTGLIQVDFEAAQVNQWTHIAGVLDGSEIRIYIDGVLQDTTIGVAGSGFPNNTNPILIGRNNINENFDGDIDEIRIWTVARTQSEINSNKDSELLGNEAGLLAYYNFNQGNAGGNNSTETTLNDITSNNYDGTLGNFALTGTTSNWLEGSPVPNITNALNFDGINDQVNLGNNMNSLLEGINTFTVEAFVRPETTSGLGVVVGNYATGNNNMQFVLRRDLERYSFIINDGSGLKQVDFEAAQVGTWTHVAGVWDGSEMRIYIDGTLKDTTTGVIGAGLIANNNPVTMGRNNINENFDGDIDEVRIWTVARTQSEINTSKNTGLLGSESGLLAYYNFNQGIPGGNNISEVTLNDLAQNSYNGTLTNFTLTGNTSNWVSNQCASLAASISSQTNVSCNGLSDGGATVTASGGAAPYTYVWSNGATTAGISGVASGTYTVTV</sequence>
<dbReference type="Pfam" id="PF13385">
    <property type="entry name" value="Laminin_G_3"/>
    <property type="match status" value="2"/>
</dbReference>
<dbReference type="InterPro" id="IPR013320">
    <property type="entry name" value="ConA-like_dom_sf"/>
</dbReference>
<keyword evidence="6" id="KW-1185">Reference proteome</keyword>
<dbReference type="SUPFAM" id="SSF49899">
    <property type="entry name" value="Concanavalin A-like lectins/glucanases"/>
    <property type="match status" value="2"/>
</dbReference>
<dbReference type="InterPro" id="IPR025667">
    <property type="entry name" value="SprB_repeat"/>
</dbReference>
<evidence type="ECO:0000256" key="3">
    <source>
        <dbReference type="SAM" id="SignalP"/>
    </source>
</evidence>
<evidence type="ECO:0000259" key="4">
    <source>
        <dbReference type="SMART" id="SM00560"/>
    </source>
</evidence>
<evidence type="ECO:0000256" key="2">
    <source>
        <dbReference type="ARBA" id="ARBA00023157"/>
    </source>
</evidence>
<dbReference type="Proteomes" id="UP000323930">
    <property type="component" value="Unassembled WGS sequence"/>
</dbReference>
<dbReference type="GO" id="GO:0004553">
    <property type="term" value="F:hydrolase activity, hydrolyzing O-glycosyl compounds"/>
    <property type="evidence" value="ECO:0007669"/>
    <property type="project" value="UniProtKB-ARBA"/>
</dbReference>
<keyword evidence="1 3" id="KW-0732">Signal</keyword>
<dbReference type="Pfam" id="PF13573">
    <property type="entry name" value="SprB"/>
    <property type="match status" value="1"/>
</dbReference>
<dbReference type="OrthoDB" id="9801383at2"/>
<feature type="domain" description="LamG-like jellyroll fold" evidence="4">
    <location>
        <begin position="49"/>
        <end position="180"/>
    </location>
</feature>
<feature type="signal peptide" evidence="3">
    <location>
        <begin position="1"/>
        <end position="20"/>
    </location>
</feature>
<dbReference type="InterPro" id="IPR043543">
    <property type="entry name" value="PAPPA/PAPPA2"/>
</dbReference>
<comment type="caution">
    <text evidence="5">The sequence shown here is derived from an EMBL/GenBank/DDBJ whole genome shotgun (WGS) entry which is preliminary data.</text>
</comment>
<evidence type="ECO:0000313" key="6">
    <source>
        <dbReference type="Proteomes" id="UP000323930"/>
    </source>
</evidence>
<dbReference type="GO" id="GO:0005615">
    <property type="term" value="C:extracellular space"/>
    <property type="evidence" value="ECO:0007669"/>
    <property type="project" value="TreeGrafter"/>
</dbReference>
<dbReference type="PANTHER" id="PTHR46130">
    <property type="entry name" value="LAMGL DOMAIN-CONTAINING PROTEIN"/>
    <property type="match status" value="1"/>
</dbReference>
<accession>A0A5D0J5F9</accession>
<dbReference type="GO" id="GO:0007166">
    <property type="term" value="P:cell surface receptor signaling pathway"/>
    <property type="evidence" value="ECO:0007669"/>
    <property type="project" value="TreeGrafter"/>
</dbReference>
<protein>
    <recommendedName>
        <fullName evidence="4">LamG-like jellyroll fold domain-containing protein</fullName>
    </recommendedName>
</protein>
<dbReference type="SMART" id="SM00560">
    <property type="entry name" value="LamGL"/>
    <property type="match status" value="2"/>
</dbReference>
<feature type="chain" id="PRO_5022850421" description="LamG-like jellyroll fold domain-containing protein" evidence="3">
    <location>
        <begin position="21"/>
        <end position="535"/>
    </location>
</feature>
<feature type="non-terminal residue" evidence="5">
    <location>
        <position position="535"/>
    </location>
</feature>
<gene>
    <name evidence="5" type="ORF">FUA24_03220</name>
</gene>
<feature type="domain" description="LamG-like jellyroll fold" evidence="4">
    <location>
        <begin position="278"/>
        <end position="409"/>
    </location>
</feature>
<evidence type="ECO:0000313" key="5">
    <source>
        <dbReference type="EMBL" id="TYA89162.1"/>
    </source>
</evidence>
<dbReference type="InterPro" id="IPR006558">
    <property type="entry name" value="LamG-like"/>
</dbReference>
<organism evidence="5 6">
    <name type="scientific">Seonamhaeicola marinus</name>
    <dbReference type="NCBI Taxonomy" id="1912246"/>
    <lineage>
        <taxon>Bacteria</taxon>
        <taxon>Pseudomonadati</taxon>
        <taxon>Bacteroidota</taxon>
        <taxon>Flavobacteriia</taxon>
        <taxon>Flavobacteriales</taxon>
        <taxon>Flavobacteriaceae</taxon>
    </lineage>
</organism>
<dbReference type="Gene3D" id="2.40.10.10">
    <property type="entry name" value="Trypsin-like serine proteases"/>
    <property type="match status" value="1"/>
</dbReference>
<dbReference type="Gene3D" id="2.60.120.200">
    <property type="match status" value="2"/>
</dbReference>
<dbReference type="GO" id="GO:0004222">
    <property type="term" value="F:metalloendopeptidase activity"/>
    <property type="evidence" value="ECO:0007669"/>
    <property type="project" value="TreeGrafter"/>
</dbReference>
<keyword evidence="2" id="KW-1015">Disulfide bond</keyword>
<dbReference type="AlphaFoldDB" id="A0A5D0J5F9"/>
<dbReference type="PANTHER" id="PTHR46130:SF3">
    <property type="entry name" value="CHROMOSOME UNDETERMINED SCAFFOLD_33, WHOLE GENOME SHOTGUN SEQUENCE"/>
    <property type="match status" value="1"/>
</dbReference>
<dbReference type="GO" id="GO:0005975">
    <property type="term" value="P:carbohydrate metabolic process"/>
    <property type="evidence" value="ECO:0007669"/>
    <property type="project" value="UniProtKB-ARBA"/>
</dbReference>
<dbReference type="GO" id="GO:0006508">
    <property type="term" value="P:proteolysis"/>
    <property type="evidence" value="ECO:0007669"/>
    <property type="project" value="TreeGrafter"/>
</dbReference>
<proteinExistence type="predicted"/>
<dbReference type="EMBL" id="VSDQ01000241">
    <property type="protein sequence ID" value="TYA89162.1"/>
    <property type="molecule type" value="Genomic_DNA"/>
</dbReference>
<name>A0A5D0J5F9_9FLAO</name>
<evidence type="ECO:0000256" key="1">
    <source>
        <dbReference type="ARBA" id="ARBA00022729"/>
    </source>
</evidence>
<dbReference type="InterPro" id="IPR043504">
    <property type="entry name" value="Peptidase_S1_PA_chymotrypsin"/>
</dbReference>
<reference evidence="5 6" key="1">
    <citation type="submission" date="2019-08" db="EMBL/GenBank/DDBJ databases">
        <title>Seonamhaeicola sediminis sp. nov., isolated from marine sediment.</title>
        <authorList>
            <person name="Cao W.R."/>
        </authorList>
    </citation>
    <scope>NUCLEOTIDE SEQUENCE [LARGE SCALE GENOMIC DNA]</scope>
    <source>
        <strain evidence="5 6">B011</strain>
    </source>
</reference>
<dbReference type="RefSeq" id="WP_148540028.1">
    <property type="nucleotide sequence ID" value="NZ_VSDQ01000241.1"/>
</dbReference>